<dbReference type="EMBL" id="CP065592">
    <property type="protein sequence ID" value="QPQ56118.1"/>
    <property type="molecule type" value="Genomic_DNA"/>
</dbReference>
<dbReference type="InterPro" id="IPR013154">
    <property type="entry name" value="ADH-like_N"/>
</dbReference>
<dbReference type="KEGG" id="sflv:IC614_06015"/>
<keyword evidence="7" id="KW-1185">Reference proteome</keyword>
<dbReference type="InterPro" id="IPR013149">
    <property type="entry name" value="ADH-like_C"/>
</dbReference>
<evidence type="ECO:0000256" key="2">
    <source>
        <dbReference type="ARBA" id="ARBA00022723"/>
    </source>
</evidence>
<dbReference type="SUPFAM" id="SSF51735">
    <property type="entry name" value="NAD(P)-binding Rossmann-fold domains"/>
    <property type="match status" value="1"/>
</dbReference>
<dbReference type="FunFam" id="3.40.50.720:FF:000022">
    <property type="entry name" value="Cinnamyl alcohol dehydrogenase"/>
    <property type="match status" value="1"/>
</dbReference>
<accession>A0A7T2GM86</accession>
<comment type="cofactor">
    <cofactor evidence="1">
        <name>Zn(2+)</name>
        <dbReference type="ChEBI" id="CHEBI:29105"/>
    </cofactor>
</comment>
<gene>
    <name evidence="6" type="ORF">IC614_06015</name>
</gene>
<dbReference type="SMART" id="SM00829">
    <property type="entry name" value="PKS_ER"/>
    <property type="match status" value="1"/>
</dbReference>
<dbReference type="InterPro" id="IPR047109">
    <property type="entry name" value="CAD-like"/>
</dbReference>
<feature type="domain" description="Enoyl reductase (ER)" evidence="5">
    <location>
        <begin position="11"/>
        <end position="342"/>
    </location>
</feature>
<sequence>MTQAIGYAAPSANAPLAPFHFERRALREGDVAIDILYCGVCHSDIHTARNEWHNSVYPALPGHEIVGRVTAVHPSATRHKAGDMVAVGCMVDSCLECRECKAGYEQHCLNGATLTYNSPDRQTGENTLGGYSDHIVVREEFVLRVPDGLDPMRAAPLLCAGITTWSPLTRFHVGPGKEVAVVGLGGLGHMGVKFAAALGANVTMITTSPEKGEDARHLGAHEVLLSTDRDQMKASRSRFDFILNTIPVAHDLHPYLQLLRREGAMVLVGAIEPLPSIHGGMLVSNDRLVGGSAIGGIPLTQEMLDFCAERNILPDCEVIAMQDINEAYARMLKSDVKYRFVIDMASLKQEKEAA</sequence>
<dbReference type="PANTHER" id="PTHR42683">
    <property type="entry name" value="ALDEHYDE REDUCTASE"/>
    <property type="match status" value="1"/>
</dbReference>
<dbReference type="SUPFAM" id="SSF50129">
    <property type="entry name" value="GroES-like"/>
    <property type="match status" value="1"/>
</dbReference>
<evidence type="ECO:0000256" key="3">
    <source>
        <dbReference type="ARBA" id="ARBA00022833"/>
    </source>
</evidence>
<protein>
    <submittedName>
        <fullName evidence="6">NAD(P)-dependent alcohol dehydrogenase</fullName>
    </submittedName>
</protein>
<dbReference type="Pfam" id="PF08240">
    <property type="entry name" value="ADH_N"/>
    <property type="match status" value="1"/>
</dbReference>
<dbReference type="Proteomes" id="UP000594873">
    <property type="component" value="Chromosome"/>
</dbReference>
<dbReference type="Pfam" id="PF00107">
    <property type="entry name" value="ADH_zinc_N"/>
    <property type="match status" value="1"/>
</dbReference>
<organism evidence="6 7">
    <name type="scientific">Allosphingosinicella flava</name>
    <dbReference type="NCBI Taxonomy" id="2771430"/>
    <lineage>
        <taxon>Bacteria</taxon>
        <taxon>Pseudomonadati</taxon>
        <taxon>Pseudomonadota</taxon>
        <taxon>Alphaproteobacteria</taxon>
        <taxon>Sphingomonadales</taxon>
        <taxon>Sphingomonadaceae</taxon>
        <taxon>Allosphingosinicella</taxon>
    </lineage>
</organism>
<keyword evidence="3" id="KW-0862">Zinc</keyword>
<dbReference type="Gene3D" id="3.40.50.720">
    <property type="entry name" value="NAD(P)-binding Rossmann-like Domain"/>
    <property type="match status" value="1"/>
</dbReference>
<keyword evidence="4" id="KW-0560">Oxidoreductase</keyword>
<dbReference type="InterPro" id="IPR020843">
    <property type="entry name" value="ER"/>
</dbReference>
<proteinExistence type="predicted"/>
<dbReference type="GO" id="GO:0046872">
    <property type="term" value="F:metal ion binding"/>
    <property type="evidence" value="ECO:0007669"/>
    <property type="project" value="UniProtKB-KW"/>
</dbReference>
<reference evidence="6 7" key="1">
    <citation type="submission" date="2020-11" db="EMBL/GenBank/DDBJ databases">
        <title>Genome seq and assembly of Sphingosinicella sp.</title>
        <authorList>
            <person name="Chhetri G."/>
        </authorList>
    </citation>
    <scope>NUCLEOTIDE SEQUENCE [LARGE SCALE GENOMIC DNA]</scope>
    <source>
        <strain evidence="6 7">UDD2</strain>
    </source>
</reference>
<dbReference type="AlphaFoldDB" id="A0A7T2GM86"/>
<evidence type="ECO:0000259" key="5">
    <source>
        <dbReference type="SMART" id="SM00829"/>
    </source>
</evidence>
<evidence type="ECO:0000313" key="6">
    <source>
        <dbReference type="EMBL" id="QPQ56118.1"/>
    </source>
</evidence>
<dbReference type="Gene3D" id="3.90.180.10">
    <property type="entry name" value="Medium-chain alcohol dehydrogenases, catalytic domain"/>
    <property type="match status" value="1"/>
</dbReference>
<evidence type="ECO:0000256" key="4">
    <source>
        <dbReference type="ARBA" id="ARBA00023002"/>
    </source>
</evidence>
<evidence type="ECO:0000256" key="1">
    <source>
        <dbReference type="ARBA" id="ARBA00001947"/>
    </source>
</evidence>
<name>A0A7T2GM86_9SPHN</name>
<keyword evidence="2" id="KW-0479">Metal-binding</keyword>
<dbReference type="InterPro" id="IPR036291">
    <property type="entry name" value="NAD(P)-bd_dom_sf"/>
</dbReference>
<dbReference type="InterPro" id="IPR011032">
    <property type="entry name" value="GroES-like_sf"/>
</dbReference>
<evidence type="ECO:0000313" key="7">
    <source>
        <dbReference type="Proteomes" id="UP000594873"/>
    </source>
</evidence>
<dbReference type="RefSeq" id="WP_200972978.1">
    <property type="nucleotide sequence ID" value="NZ_CP065592.1"/>
</dbReference>
<dbReference type="CDD" id="cd05283">
    <property type="entry name" value="CAD1"/>
    <property type="match status" value="1"/>
</dbReference>
<dbReference type="GO" id="GO:0008106">
    <property type="term" value="F:alcohol dehydrogenase (NADP+) activity"/>
    <property type="evidence" value="ECO:0007669"/>
    <property type="project" value="UniProtKB-ARBA"/>
</dbReference>